<dbReference type="AlphaFoldDB" id="A0A1A9V289"/>
<feature type="region of interest" description="Disordered" evidence="2">
    <location>
        <begin position="17"/>
        <end position="41"/>
    </location>
</feature>
<protein>
    <submittedName>
        <fullName evidence="3">Uncharacterized protein</fullName>
    </submittedName>
</protein>
<proteinExistence type="predicted"/>
<dbReference type="Proteomes" id="UP000078200">
    <property type="component" value="Unassembled WGS sequence"/>
</dbReference>
<dbReference type="EnsemblMetazoa" id="GAUT023437-RA">
    <property type="protein sequence ID" value="GAUT023437-PA"/>
    <property type="gene ID" value="GAUT023437"/>
</dbReference>
<name>A0A1A9V289_GLOAU</name>
<evidence type="ECO:0000256" key="2">
    <source>
        <dbReference type="SAM" id="MobiDB-lite"/>
    </source>
</evidence>
<evidence type="ECO:0000256" key="1">
    <source>
        <dbReference type="SAM" id="Coils"/>
    </source>
</evidence>
<sequence>MSAKLLKQAIEIAEEDLQPIPNKKAKQSKEATDSRTRFKVQSKKQAILQKQTVSGKRGEKKDILAIREELKTNNKKAEENVKRLLALSMNSVKVKDAEKIVRRAHKGRYVEKTLPKIEQESIFTEEDFRAFEEEYFNS</sequence>
<evidence type="ECO:0000313" key="3">
    <source>
        <dbReference type="EnsemblMetazoa" id="GAUT023437-PA"/>
    </source>
</evidence>
<organism evidence="3 4">
    <name type="scientific">Glossina austeni</name>
    <name type="common">Savannah tsetse fly</name>
    <dbReference type="NCBI Taxonomy" id="7395"/>
    <lineage>
        <taxon>Eukaryota</taxon>
        <taxon>Metazoa</taxon>
        <taxon>Ecdysozoa</taxon>
        <taxon>Arthropoda</taxon>
        <taxon>Hexapoda</taxon>
        <taxon>Insecta</taxon>
        <taxon>Pterygota</taxon>
        <taxon>Neoptera</taxon>
        <taxon>Endopterygota</taxon>
        <taxon>Diptera</taxon>
        <taxon>Brachycera</taxon>
        <taxon>Muscomorpha</taxon>
        <taxon>Hippoboscoidea</taxon>
        <taxon>Glossinidae</taxon>
        <taxon>Glossina</taxon>
    </lineage>
</organism>
<dbReference type="Pfam" id="PF15684">
    <property type="entry name" value="AROS"/>
    <property type="match status" value="1"/>
</dbReference>
<keyword evidence="4" id="KW-1185">Reference proteome</keyword>
<dbReference type="InterPro" id="IPR023262">
    <property type="entry name" value="AROS"/>
</dbReference>
<dbReference type="PRINTS" id="PR02029">
    <property type="entry name" value="ACTREGSIRT1"/>
</dbReference>
<accession>A0A1A9V289</accession>
<dbReference type="VEuPathDB" id="VectorBase:GAUT023437"/>
<evidence type="ECO:0000313" key="4">
    <source>
        <dbReference type="Proteomes" id="UP000078200"/>
    </source>
</evidence>
<feature type="coiled-coil region" evidence="1">
    <location>
        <begin position="60"/>
        <end position="87"/>
    </location>
</feature>
<feature type="compositionally biased region" description="Basic and acidic residues" evidence="2">
    <location>
        <begin position="27"/>
        <end position="36"/>
    </location>
</feature>
<keyword evidence="1" id="KW-0175">Coiled coil</keyword>
<reference evidence="3" key="1">
    <citation type="submission" date="2020-05" db="UniProtKB">
        <authorList>
            <consortium name="EnsemblMetazoa"/>
        </authorList>
    </citation>
    <scope>IDENTIFICATION</scope>
    <source>
        <strain evidence="3">TTRI</strain>
    </source>
</reference>